<dbReference type="EMBL" id="MAAO01000005">
    <property type="protein sequence ID" value="OUR97838.1"/>
    <property type="molecule type" value="Genomic_DNA"/>
</dbReference>
<organism evidence="1 2">
    <name type="scientific">Halobacteriovorax marinus</name>
    <dbReference type="NCBI Taxonomy" id="97084"/>
    <lineage>
        <taxon>Bacteria</taxon>
        <taxon>Pseudomonadati</taxon>
        <taxon>Bdellovibrionota</taxon>
        <taxon>Bacteriovoracia</taxon>
        <taxon>Bacteriovoracales</taxon>
        <taxon>Halobacteriovoraceae</taxon>
        <taxon>Halobacteriovorax</taxon>
    </lineage>
</organism>
<evidence type="ECO:0000313" key="2">
    <source>
        <dbReference type="Proteomes" id="UP000196531"/>
    </source>
</evidence>
<sequence length="103" mass="11863">MKYLFILLLLVGCTHNTRLVSKGCFGSGKYSETNAEYKKHVEGVFYFGMSDEVSLKEILAKENIDCRKIKYMNFTWKQGFFESLVSVLPLMTSKTLIIDYALK</sequence>
<proteinExistence type="predicted"/>
<evidence type="ECO:0000313" key="1">
    <source>
        <dbReference type="EMBL" id="OUR97838.1"/>
    </source>
</evidence>
<dbReference type="AlphaFoldDB" id="A0A1Y5F9X8"/>
<reference evidence="2" key="1">
    <citation type="journal article" date="2017" name="Proc. Natl. Acad. Sci. U.S.A.">
        <title>Simulation of Deepwater Horizon oil plume reveals substrate specialization within a complex community of hydrocarbon-degraders.</title>
        <authorList>
            <person name="Hu P."/>
            <person name="Dubinsky E.A."/>
            <person name="Probst A.J."/>
            <person name="Wang J."/>
            <person name="Sieber C.M.K."/>
            <person name="Tom L.M."/>
            <person name="Gardinali P."/>
            <person name="Banfield J.F."/>
            <person name="Atlas R.M."/>
            <person name="Andersen G.L."/>
        </authorList>
    </citation>
    <scope>NUCLEOTIDE SEQUENCE [LARGE SCALE GENOMIC DNA]</scope>
</reference>
<dbReference type="Proteomes" id="UP000196531">
    <property type="component" value="Unassembled WGS sequence"/>
</dbReference>
<comment type="caution">
    <text evidence="1">The sequence shown here is derived from an EMBL/GenBank/DDBJ whole genome shotgun (WGS) entry which is preliminary data.</text>
</comment>
<protein>
    <submittedName>
        <fullName evidence="1">Uncharacterized protein</fullName>
    </submittedName>
</protein>
<name>A0A1Y5F9X8_9BACT</name>
<gene>
    <name evidence="1" type="ORF">A9Q84_06470</name>
</gene>
<accession>A0A1Y5F9X8</accession>